<evidence type="ECO:0000313" key="10">
    <source>
        <dbReference type="EMBL" id="TYL37914.1"/>
    </source>
</evidence>
<dbReference type="EMBL" id="PHNJ01000007">
    <property type="protein sequence ID" value="TYL37914.1"/>
    <property type="molecule type" value="Genomic_DNA"/>
</dbReference>
<name>A0A8J8TRN8_9EURY</name>
<dbReference type="InterPro" id="IPR045851">
    <property type="entry name" value="AMP-bd_C_sf"/>
</dbReference>
<keyword evidence="11" id="KW-1185">Reference proteome</keyword>
<dbReference type="PROSITE" id="PS00166">
    <property type="entry name" value="ENOYL_COA_HYDRATASE"/>
    <property type="match status" value="1"/>
</dbReference>
<dbReference type="GO" id="GO:0005829">
    <property type="term" value="C:cytosol"/>
    <property type="evidence" value="ECO:0007669"/>
    <property type="project" value="TreeGrafter"/>
</dbReference>
<dbReference type="GO" id="GO:0005524">
    <property type="term" value="F:ATP binding"/>
    <property type="evidence" value="ECO:0007669"/>
    <property type="project" value="UniProtKB-KW"/>
</dbReference>
<dbReference type="RefSeq" id="WP_148858690.1">
    <property type="nucleotide sequence ID" value="NZ_PHNJ01000007.1"/>
</dbReference>
<proteinExistence type="inferred from homology"/>
<dbReference type="InterPro" id="IPR029045">
    <property type="entry name" value="ClpP/crotonase-like_dom_sf"/>
</dbReference>
<evidence type="ECO:0000313" key="11">
    <source>
        <dbReference type="Proteomes" id="UP000766904"/>
    </source>
</evidence>
<dbReference type="SMART" id="SM00829">
    <property type="entry name" value="PKS_ER"/>
    <property type="match status" value="1"/>
</dbReference>
<dbReference type="Gene3D" id="3.90.226.10">
    <property type="entry name" value="2-enoyl-CoA Hydratase, Chain A, domain 1"/>
    <property type="match status" value="1"/>
</dbReference>
<organism evidence="10 11">
    <name type="scientific">Natronococcus pandeyae</name>
    <dbReference type="NCBI Taxonomy" id="2055836"/>
    <lineage>
        <taxon>Archaea</taxon>
        <taxon>Methanobacteriati</taxon>
        <taxon>Methanobacteriota</taxon>
        <taxon>Stenosarchaea group</taxon>
        <taxon>Halobacteria</taxon>
        <taxon>Halobacteriales</taxon>
        <taxon>Natrialbaceae</taxon>
        <taxon>Natronococcus</taxon>
    </lineage>
</organism>
<keyword evidence="7" id="KW-0067">ATP-binding</keyword>
<dbReference type="Gene3D" id="3.30.300.30">
    <property type="match status" value="1"/>
</dbReference>
<dbReference type="PROSITE" id="PS00455">
    <property type="entry name" value="AMP_BINDING"/>
    <property type="match status" value="1"/>
</dbReference>
<evidence type="ECO:0000256" key="6">
    <source>
        <dbReference type="ARBA" id="ARBA00022741"/>
    </source>
</evidence>
<dbReference type="CDD" id="cd06558">
    <property type="entry name" value="crotonase-like"/>
    <property type="match status" value="1"/>
</dbReference>
<feature type="domain" description="Enoyl reductase (ER)" evidence="9">
    <location>
        <begin position="1234"/>
        <end position="1586"/>
    </location>
</feature>
<dbReference type="InterPro" id="IPR018376">
    <property type="entry name" value="Enoyl-CoA_hyd/isom_CS"/>
</dbReference>
<dbReference type="PANTHER" id="PTHR24095:SF14">
    <property type="entry name" value="ACETYL-COENZYME A SYNTHETASE 1"/>
    <property type="match status" value="1"/>
</dbReference>
<evidence type="ECO:0000259" key="9">
    <source>
        <dbReference type="SMART" id="SM00829"/>
    </source>
</evidence>
<evidence type="ECO:0000256" key="8">
    <source>
        <dbReference type="SAM" id="MobiDB-lite"/>
    </source>
</evidence>
<feature type="compositionally biased region" description="Basic and acidic residues" evidence="8">
    <location>
        <begin position="23"/>
        <end position="35"/>
    </location>
</feature>
<dbReference type="InterPro" id="IPR025110">
    <property type="entry name" value="AMP-bd_C"/>
</dbReference>
<dbReference type="GO" id="GO:0016491">
    <property type="term" value="F:oxidoreductase activity"/>
    <property type="evidence" value="ECO:0007669"/>
    <property type="project" value="InterPro"/>
</dbReference>
<dbReference type="InterPro" id="IPR011032">
    <property type="entry name" value="GroES-like_sf"/>
</dbReference>
<comment type="similarity">
    <text evidence="1">Belongs to the ATP-dependent AMP-binding enzyme family.</text>
</comment>
<dbReference type="InterPro" id="IPR020843">
    <property type="entry name" value="ER"/>
</dbReference>
<protein>
    <recommendedName>
        <fullName evidence="2">acetate--CoA ligase</fullName>
        <ecNumber evidence="2">6.2.1.1</ecNumber>
    </recommendedName>
</protein>
<dbReference type="SUPFAM" id="SSF56801">
    <property type="entry name" value="Acetyl-CoA synthetase-like"/>
    <property type="match status" value="1"/>
</dbReference>
<evidence type="ECO:0000256" key="3">
    <source>
        <dbReference type="ARBA" id="ARBA00022450"/>
    </source>
</evidence>
<evidence type="ECO:0000256" key="1">
    <source>
        <dbReference type="ARBA" id="ARBA00006432"/>
    </source>
</evidence>
<reference evidence="10" key="1">
    <citation type="submission" date="2017-11" db="EMBL/GenBank/DDBJ databases">
        <authorList>
            <person name="Kajale S.C."/>
            <person name="Sharma A."/>
        </authorList>
    </citation>
    <scope>NUCLEOTIDE SEQUENCE</scope>
    <source>
        <strain evidence="10">LS1_42</strain>
    </source>
</reference>
<dbReference type="GO" id="GO:0006085">
    <property type="term" value="P:acetyl-CoA biosynthetic process"/>
    <property type="evidence" value="ECO:0007669"/>
    <property type="project" value="TreeGrafter"/>
</dbReference>
<dbReference type="OrthoDB" id="229128at2157"/>
<dbReference type="SUPFAM" id="SSF50129">
    <property type="entry name" value="GroES-like"/>
    <property type="match status" value="1"/>
</dbReference>
<comment type="caution">
    <text evidence="10">The sequence shown here is derived from an EMBL/GenBank/DDBJ whole genome shotgun (WGS) entry which is preliminary data.</text>
</comment>
<keyword evidence="4" id="KW-0597">Phosphoprotein</keyword>
<evidence type="ECO:0000256" key="7">
    <source>
        <dbReference type="ARBA" id="ARBA00022840"/>
    </source>
</evidence>
<sequence>MVSSNPAEEEATIDGNVRSNPIRTRDDWEADRTRAAADPGEFHGSIAKRELHWYHGDDDEWLSWGDDAESWSGFDAETGSALEREYDASHEPWDVAFDDSNPPLYEWFSGGRTNACFNEVDRHVLAGHGDETAFHFEGDRWDQSKNGGRGGPVVSEDVSRRELLVRVVSAAKVLQNLGLEKGDRIALNMPNIMDQLYYTEAAKRLGIVYTPVFGGFSDKTLSDRIARLGADVLVTSDGGYRNAEVVPYKERYADPALDDYLPVETVTEIVDRTLRELALDERHADVIRERVEEAVAGEATVERGQAMRGVGNALETFDEPSGEEKSEIRTEIARALVDSDERVERVVVVEHTGHEIQMHDRDDWSADLLAEAQDDIVANARDAGFDLETFEELYDLSDRDLTRALWKTSRPEPVDAEYPLFVIFTSGSTGKPKGVVHVHGGYTAGIANTMKVSFDVVPGEDTIFVIADPGWITGQSYLISASLTTRTTSILLEGAPVYPDAGRFSSVIERYGATVFKAGVTFLKGIMEDDESVSDMREWRTDSLRVATFCAEPVSPAVQQFGMDELCEWYINSYWATEHGGIVWTHFFGNDDFALRPDAHTYPLPWVFGNVWVKEDEHADGSIAWREAETEERGEIIVEEPYPYLMRYVWGDLESWDPDDWKDEWNGNAERFEDVYWVEKDGEYAYLQGDVAKKYDDRSFSLHGRSDEVINVSGHRMGTEEIEGAILQDKQLNPDSPVANAVVVGADHHEKGLTPVAFVQTKPDERLTNEVEARLSRLVREEKGVTAIPDAFIEVEAFPETRSGKYMRRMLTAMLNREDIGDTSTLKNPGVVERIRPKCERWRRRQDLAAEQEILERYRNLTVQYNFVRGAATDEQLATVTVDSPPVNALNERALDELNTVLEHLDRREDVGAVVITGAGPSNFVAGADVEQFLEEVHEFDEAITFPNKAHEAFRRIEELSVPVVAAVNGSALGGGNELQLAAHYSVAEQGAEFGQPELNLNLIPGYGGTQRLPRLLAEQRGTDGVRDAVTLITNGRTVEADDALEMGLVDELETDRTARARASELAREHIRGASDVLADAREQRLENRSSWNEPGTFPEDVLEDPIVERNRTQCEHVSEGRSTAFDRAVSAIRTGFEEGIEAGLEREATHFAEAVVDPDGGKAGIEKFLDRASEPLPTRERFSPSADEEQELLETGRLLPPGEPFFPGVDEIPDYQYAQAVVKDEETGEAAHGDPADAEVEEIVPVEEPGPNEVLVYVLASEVNFNDIWAITGVPVSQFDAHDQDYHVTGSGGVALVVDAGEAVTREGRVAIGDLVTIYSGQSDLLSPTMGLDPMYADFSIQGYEGPNGSHQQFMLAQGPQVLPIPEEATIEQAGAYVLATGTVWRALFTTLDIDSGTTMFVEGASTGTGWETTKLATRNDVAVTGLCSSDERADRIETLGADAIDRTAEPYDDIWGRIPRDEAEWEAWKEDGAAFVDAYEAHHDGERADYAVSHAGELSFPRTFQLLDEGGKLTFYGASTGYYLTFLGKPGASTPAEMFERSDVRAGDGVLVYYGTDTGPDDVVDETGLRAIEDAREAGARIAVVTYTDEQQEFVESLGYGDAVEGTVSLEGLKRREDEFRWPETLPDLPDAQDDPEAFRRVVQEFTDEVFKPLGRAVGDLLRTPKNPRGYPDVVFDRADHDALFVSTMLTKPHTGCVVYSEELADRRYSMYAPQVWMRQRDVLMPTAEILGTHLSNAYEVEQLNEAIDAGEIDLTDPEVVDWTDLPEAHQTMWDNEHEASSYVVEHALPIEGLTSKEELFLAWADRSS</sequence>
<evidence type="ECO:0000256" key="5">
    <source>
        <dbReference type="ARBA" id="ARBA00022598"/>
    </source>
</evidence>
<evidence type="ECO:0000256" key="2">
    <source>
        <dbReference type="ARBA" id="ARBA00013275"/>
    </source>
</evidence>
<keyword evidence="5" id="KW-0436">Ligase</keyword>
<keyword evidence="6" id="KW-0547">Nucleotide-binding</keyword>
<keyword evidence="3" id="KW-0596">Phosphopantetheine</keyword>
<dbReference type="Pfam" id="PF16177">
    <property type="entry name" value="ACAS_N"/>
    <property type="match status" value="1"/>
</dbReference>
<dbReference type="InterPro" id="IPR032387">
    <property type="entry name" value="ACAS_N"/>
</dbReference>
<dbReference type="InterPro" id="IPR020845">
    <property type="entry name" value="AMP-binding_CS"/>
</dbReference>
<feature type="region of interest" description="Disordered" evidence="8">
    <location>
        <begin position="1"/>
        <end position="36"/>
    </location>
</feature>
<dbReference type="SUPFAM" id="SSF52096">
    <property type="entry name" value="ClpP/crotonase"/>
    <property type="match status" value="1"/>
</dbReference>
<dbReference type="Gene3D" id="3.40.50.12780">
    <property type="entry name" value="N-terminal domain of ligase-like"/>
    <property type="match status" value="2"/>
</dbReference>
<dbReference type="InterPro" id="IPR036291">
    <property type="entry name" value="NAD(P)-bd_dom_sf"/>
</dbReference>
<dbReference type="Pfam" id="PF00378">
    <property type="entry name" value="ECH_1"/>
    <property type="match status" value="1"/>
</dbReference>
<accession>A0A8J8TRN8</accession>
<dbReference type="GO" id="GO:0003987">
    <property type="term" value="F:acetate-CoA ligase activity"/>
    <property type="evidence" value="ECO:0007669"/>
    <property type="project" value="UniProtKB-EC"/>
</dbReference>
<dbReference type="Gene3D" id="3.40.50.720">
    <property type="entry name" value="NAD(P)-binding Rossmann-like Domain"/>
    <property type="match status" value="1"/>
</dbReference>
<dbReference type="InterPro" id="IPR001753">
    <property type="entry name" value="Enoyl-CoA_hydra/iso"/>
</dbReference>
<dbReference type="Pfam" id="PF13193">
    <property type="entry name" value="AMP-binding_C"/>
    <property type="match status" value="1"/>
</dbReference>
<dbReference type="InterPro" id="IPR042099">
    <property type="entry name" value="ANL_N_sf"/>
</dbReference>
<gene>
    <name evidence="10" type="ORF">CV102_14410</name>
</gene>
<dbReference type="SUPFAM" id="SSF51735">
    <property type="entry name" value="NAD(P)-binding Rossmann-fold domains"/>
    <property type="match status" value="1"/>
</dbReference>
<dbReference type="EC" id="6.2.1.1" evidence="2"/>
<dbReference type="Pfam" id="PF00501">
    <property type="entry name" value="AMP-binding"/>
    <property type="match status" value="2"/>
</dbReference>
<dbReference type="Gene3D" id="3.90.180.10">
    <property type="entry name" value="Medium-chain alcohol dehydrogenases, catalytic domain"/>
    <property type="match status" value="1"/>
</dbReference>
<dbReference type="PANTHER" id="PTHR24095">
    <property type="entry name" value="ACETYL-COENZYME A SYNTHETASE"/>
    <property type="match status" value="1"/>
</dbReference>
<dbReference type="Proteomes" id="UP000766904">
    <property type="component" value="Unassembled WGS sequence"/>
</dbReference>
<evidence type="ECO:0000256" key="4">
    <source>
        <dbReference type="ARBA" id="ARBA00022553"/>
    </source>
</evidence>
<dbReference type="InterPro" id="IPR000873">
    <property type="entry name" value="AMP-dep_synth/lig_dom"/>
</dbReference>